<reference evidence="8 9" key="1">
    <citation type="submission" date="2013-07" db="EMBL/GenBank/DDBJ databases">
        <authorList>
            <person name="Weinstock G."/>
            <person name="Sodergren E."/>
            <person name="Wylie T."/>
            <person name="Fulton L."/>
            <person name="Fulton R."/>
            <person name="Fronick C."/>
            <person name="O'Laughlin M."/>
            <person name="Godfrey J."/>
            <person name="Miner T."/>
            <person name="Herter B."/>
            <person name="Appelbaum E."/>
            <person name="Cordes M."/>
            <person name="Lek S."/>
            <person name="Wollam A."/>
            <person name="Pepin K.H."/>
            <person name="Palsikar V.B."/>
            <person name="Mitreva M."/>
            <person name="Wilson R.K."/>
        </authorList>
    </citation>
    <scope>NUCLEOTIDE SEQUENCE [LARGE SCALE GENOMIC DNA]</scope>
    <source>
        <strain evidence="8 9">ATCC 27760</strain>
    </source>
</reference>
<keyword evidence="6" id="KW-0694">RNA-binding</keyword>
<dbReference type="InterPro" id="IPR000999">
    <property type="entry name" value="RNase_III_dom"/>
</dbReference>
<sequence length="134" mass="14968">MEPLTQAQARQYSPMALAFLGDSVYEVMVREYLLRQANQPAAKLHDQKVQLVCAAFQAAAAERLLPHLTEDEAGVYKRGRNANNTVPRHTSAQDYHRATGLESLFGYLHLTGAGERLEELFEIVMHTGETPAEE</sequence>
<dbReference type="eggNOG" id="COG1939">
    <property type="taxonomic scope" value="Bacteria"/>
</dbReference>
<dbReference type="PANTHER" id="PTHR34276">
    <property type="entry name" value="MINI-RIBONUCLEASE 3"/>
    <property type="match status" value="1"/>
</dbReference>
<evidence type="ECO:0000256" key="3">
    <source>
        <dbReference type="ARBA" id="ARBA00022722"/>
    </source>
</evidence>
<evidence type="ECO:0000256" key="1">
    <source>
        <dbReference type="ARBA" id="ARBA00022517"/>
    </source>
</evidence>
<name>U2M192_9FIRM</name>
<dbReference type="InterPro" id="IPR036389">
    <property type="entry name" value="RNase_III_sf"/>
</dbReference>
<keyword evidence="5 6" id="KW-0378">Hydrolase</keyword>
<dbReference type="GO" id="GO:0004525">
    <property type="term" value="F:ribonuclease III activity"/>
    <property type="evidence" value="ECO:0007669"/>
    <property type="project" value="InterPro"/>
</dbReference>
<dbReference type="OrthoDB" id="46571at2"/>
<keyword evidence="4 6" id="KW-0255">Endonuclease</keyword>
<organism evidence="8 9">
    <name type="scientific">Ruminococcus callidus ATCC 27760</name>
    <dbReference type="NCBI Taxonomy" id="411473"/>
    <lineage>
        <taxon>Bacteria</taxon>
        <taxon>Bacillati</taxon>
        <taxon>Bacillota</taxon>
        <taxon>Clostridia</taxon>
        <taxon>Eubacteriales</taxon>
        <taxon>Oscillospiraceae</taxon>
        <taxon>Ruminococcus</taxon>
    </lineage>
</organism>
<evidence type="ECO:0000256" key="6">
    <source>
        <dbReference type="HAMAP-Rule" id="MF_01468"/>
    </source>
</evidence>
<gene>
    <name evidence="6" type="primary">mrnC</name>
    <name evidence="8" type="ORF">RUMCAL_02317</name>
</gene>
<dbReference type="InterPro" id="IPR008226">
    <property type="entry name" value="Mini3_fam"/>
</dbReference>
<evidence type="ECO:0000256" key="2">
    <source>
        <dbReference type="ARBA" id="ARBA00022552"/>
    </source>
</evidence>
<evidence type="ECO:0000313" key="8">
    <source>
        <dbReference type="EMBL" id="ERJ93093.1"/>
    </source>
</evidence>
<dbReference type="Gene3D" id="1.10.1520.10">
    <property type="entry name" value="Ribonuclease III domain"/>
    <property type="match status" value="1"/>
</dbReference>
<dbReference type="GeneID" id="93692377"/>
<dbReference type="GO" id="GO:0005737">
    <property type="term" value="C:cytoplasm"/>
    <property type="evidence" value="ECO:0007669"/>
    <property type="project" value="UniProtKB-SubCell"/>
</dbReference>
<comment type="function">
    <text evidence="6">Involved in correct processing of both the 5' and 3' ends of 23S rRNA precursor. Processes 30S rRNA precursor transcript even in absence of ribonuclease 3 (Rnc); Rnc processes 30S rRNA into smaller rRNA precursors.</text>
</comment>
<dbReference type="Proteomes" id="UP000016662">
    <property type="component" value="Unassembled WGS sequence"/>
</dbReference>
<keyword evidence="9" id="KW-1185">Reference proteome</keyword>
<keyword evidence="6" id="KW-0460">Magnesium</keyword>
<dbReference type="PIRSF" id="PIRSF005520">
    <property type="entry name" value="UCP005520"/>
    <property type="match status" value="1"/>
</dbReference>
<dbReference type="GO" id="GO:0019843">
    <property type="term" value="F:rRNA binding"/>
    <property type="evidence" value="ECO:0007669"/>
    <property type="project" value="UniProtKB-UniRule"/>
</dbReference>
<proteinExistence type="inferred from homology"/>
<keyword evidence="6" id="KW-0699">rRNA-binding</keyword>
<comment type="subunit">
    <text evidence="6">Homodimer.</text>
</comment>
<dbReference type="HAMAP" id="MF_01468">
    <property type="entry name" value="RNase_Mini_III"/>
    <property type="match status" value="1"/>
</dbReference>
<evidence type="ECO:0000259" key="7">
    <source>
        <dbReference type="Pfam" id="PF00636"/>
    </source>
</evidence>
<comment type="similarity">
    <text evidence="6">Belongs to the MrnC RNase family.</text>
</comment>
<accession>U2M192</accession>
<dbReference type="AlphaFoldDB" id="U2M192"/>
<dbReference type="RefSeq" id="WP_021680472.1">
    <property type="nucleotide sequence ID" value="NZ_KI260291.1"/>
</dbReference>
<dbReference type="Pfam" id="PF00636">
    <property type="entry name" value="Ribonuclease_3"/>
    <property type="match status" value="1"/>
</dbReference>
<keyword evidence="3 6" id="KW-0540">Nuclease</keyword>
<dbReference type="SUPFAM" id="SSF69065">
    <property type="entry name" value="RNase III domain-like"/>
    <property type="match status" value="1"/>
</dbReference>
<feature type="domain" description="RNase III" evidence="7">
    <location>
        <begin position="16"/>
        <end position="112"/>
    </location>
</feature>
<keyword evidence="6" id="KW-0963">Cytoplasm</keyword>
<dbReference type="GO" id="GO:0006364">
    <property type="term" value="P:rRNA processing"/>
    <property type="evidence" value="ECO:0007669"/>
    <property type="project" value="UniProtKB-UniRule"/>
</dbReference>
<comment type="cofactor">
    <cofactor evidence="6">
        <name>Mg(2+)</name>
        <dbReference type="ChEBI" id="CHEBI:18420"/>
    </cofactor>
</comment>
<comment type="caution">
    <text evidence="8">The sequence shown here is derived from an EMBL/GenBank/DDBJ whole genome shotgun (WGS) entry which is preliminary data.</text>
</comment>
<dbReference type="EMBL" id="AWVF01000288">
    <property type="protein sequence ID" value="ERJ93093.1"/>
    <property type="molecule type" value="Genomic_DNA"/>
</dbReference>
<dbReference type="HOGENOM" id="CLU_091169_2_1_9"/>
<comment type="subcellular location">
    <subcellularLocation>
        <location evidence="6">Cytoplasm</location>
    </subcellularLocation>
</comment>
<dbReference type="STRING" id="411473.RUMCAL_02317"/>
<protein>
    <recommendedName>
        <fullName evidence="6">Mini-ribonuclease 3</fullName>
        <shortName evidence="6">Mini-3</shortName>
        <shortName evidence="6">Mini-RNase 3</shortName>
        <ecNumber evidence="6">3.1.26.-</ecNumber>
    </recommendedName>
    <alternativeName>
        <fullName evidence="6">Mini-RNase III</fullName>
        <shortName evidence="6">Mini-III</shortName>
    </alternativeName>
</protein>
<dbReference type="EC" id="3.1.26.-" evidence="6"/>
<feature type="active site" evidence="6">
    <location>
        <position position="22"/>
    </location>
</feature>
<evidence type="ECO:0000256" key="5">
    <source>
        <dbReference type="ARBA" id="ARBA00022801"/>
    </source>
</evidence>
<keyword evidence="2 6" id="KW-0698">rRNA processing</keyword>
<evidence type="ECO:0000313" key="9">
    <source>
        <dbReference type="Proteomes" id="UP000016662"/>
    </source>
</evidence>
<dbReference type="PANTHER" id="PTHR34276:SF1">
    <property type="entry name" value="MINI-RIBONUCLEASE 3"/>
    <property type="match status" value="1"/>
</dbReference>
<dbReference type="PATRIC" id="fig|411473.3.peg.1924"/>
<evidence type="ECO:0000256" key="4">
    <source>
        <dbReference type="ARBA" id="ARBA00022759"/>
    </source>
</evidence>
<keyword evidence="1 6" id="KW-0690">Ribosome biogenesis</keyword>